<keyword evidence="7 8" id="KW-0472">Membrane</keyword>
<evidence type="ECO:0000256" key="3">
    <source>
        <dbReference type="ARBA" id="ARBA00022519"/>
    </source>
</evidence>
<feature type="transmembrane region" description="Helical" evidence="8">
    <location>
        <begin position="87"/>
        <end position="110"/>
    </location>
</feature>
<dbReference type="Proteomes" id="UP000289784">
    <property type="component" value="Unassembled WGS sequence"/>
</dbReference>
<keyword evidence="9" id="KW-0732">Signal</keyword>
<feature type="transmembrane region" description="Helical" evidence="8">
    <location>
        <begin position="197"/>
        <end position="219"/>
    </location>
</feature>
<dbReference type="PANTHER" id="PTHR30443">
    <property type="entry name" value="INNER MEMBRANE PROTEIN"/>
    <property type="match status" value="1"/>
</dbReference>
<dbReference type="InterPro" id="IPR040423">
    <property type="entry name" value="PEA_transferase"/>
</dbReference>
<sequence length="579" mass="64165">MRAIRFLSTLIVATSDAALAASYPQGAPQTSAAPQAPWSQKGPWNALRAWRPRLSLERLILLSSVFFALVSNHAFWSAAWRLHPGSALFMAALFGVLVAANGLVLSLLVWRWSAKLVLTVLLIATALAVHFMSTYGVLMDADMVRNVLQTDMKESSELLTPQLALPLLLTAALPALLLWRVRLVERRAVTSLWVRPLFMLGLAILAGVSALLAPAQVAAMMRNHREVRYLATPVNYIVALQQNFKSASPIHRPARTPIGTDATMVPHAGSKPRLLVFVLGETVRAQNWGLNGYARQTTPELARLGVLNFPDMHSCGTSTEVSVPCMFSQLGRRHYDEHAIRQQQSLLHVLEHAGIKTLWRDNQSGCKGVCDGLAIERLDDAKVPGLCAHGRCLDEILLHDLEAQVRAKPGDRVVVLHQLGNHGPNYFQRYPGNFRRFTPPCEDPELGNCRPEDIVNAYDNSILYTDHFLARTIEQLRGMDDYDTAMIYVSDHGESLGEKGLYLHGMPYAIAPQEQTRVPMVMWFSSGFAQARGLDLACLQRRAWGRTDHDVVFPSVLGLMQVKTSVYDPSQDVFAGCSR</sequence>
<dbReference type="GO" id="GO:0005886">
    <property type="term" value="C:plasma membrane"/>
    <property type="evidence" value="ECO:0007669"/>
    <property type="project" value="UniProtKB-SubCell"/>
</dbReference>
<evidence type="ECO:0000256" key="8">
    <source>
        <dbReference type="SAM" id="Phobius"/>
    </source>
</evidence>
<keyword evidence="3" id="KW-0997">Cell inner membrane</keyword>
<feature type="transmembrane region" description="Helical" evidence="8">
    <location>
        <begin position="158"/>
        <end position="177"/>
    </location>
</feature>
<evidence type="ECO:0000256" key="5">
    <source>
        <dbReference type="ARBA" id="ARBA00022692"/>
    </source>
</evidence>
<comment type="caution">
    <text evidence="12">The sequence shown here is derived from an EMBL/GenBank/DDBJ whole genome shotgun (WGS) entry which is preliminary data.</text>
</comment>
<dbReference type="InterPro" id="IPR058130">
    <property type="entry name" value="PEA_transf_C"/>
</dbReference>
<dbReference type="InterPro" id="IPR012549">
    <property type="entry name" value="EptA-like_N"/>
</dbReference>
<dbReference type="CDD" id="cd16017">
    <property type="entry name" value="LptA"/>
    <property type="match status" value="1"/>
</dbReference>
<feature type="domain" description="Sulfatase N-terminal" evidence="10">
    <location>
        <begin position="274"/>
        <end position="562"/>
    </location>
</feature>
<evidence type="ECO:0000256" key="7">
    <source>
        <dbReference type="ARBA" id="ARBA00023136"/>
    </source>
</evidence>
<keyword evidence="2" id="KW-1003">Cell membrane</keyword>
<dbReference type="NCBIfam" id="NF028537">
    <property type="entry name" value="P_eth_NH2_trans"/>
    <property type="match status" value="1"/>
</dbReference>
<evidence type="ECO:0000313" key="12">
    <source>
        <dbReference type="EMBL" id="RXR05132.1"/>
    </source>
</evidence>
<evidence type="ECO:0000256" key="2">
    <source>
        <dbReference type="ARBA" id="ARBA00022475"/>
    </source>
</evidence>
<accession>A0A4Q1JTY0</accession>
<dbReference type="Gene3D" id="3.40.720.10">
    <property type="entry name" value="Alkaline Phosphatase, subunit A"/>
    <property type="match status" value="1"/>
</dbReference>
<evidence type="ECO:0000259" key="11">
    <source>
        <dbReference type="Pfam" id="PF08019"/>
    </source>
</evidence>
<dbReference type="Pfam" id="PF08019">
    <property type="entry name" value="EptA_B_N"/>
    <property type="match status" value="1"/>
</dbReference>
<feature type="domain" description="Phosphoethanolamine transferase N-terminal" evidence="11">
    <location>
        <begin position="97"/>
        <end position="245"/>
    </location>
</feature>
<evidence type="ECO:0000256" key="9">
    <source>
        <dbReference type="SAM" id="SignalP"/>
    </source>
</evidence>
<dbReference type="OrthoDB" id="9786870at2"/>
<evidence type="ECO:0000313" key="13">
    <source>
        <dbReference type="Proteomes" id="UP000289784"/>
    </source>
</evidence>
<feature type="chain" id="PRO_5020380783" evidence="9">
    <location>
        <begin position="21"/>
        <end position="579"/>
    </location>
</feature>
<gene>
    <name evidence="12" type="ORF">EPA99_10210</name>
</gene>
<protein>
    <submittedName>
        <fullName evidence="12">Phosphoethanolamine transferase</fullName>
    </submittedName>
</protein>
<evidence type="ECO:0000259" key="10">
    <source>
        <dbReference type="Pfam" id="PF00884"/>
    </source>
</evidence>
<dbReference type="GO" id="GO:0016776">
    <property type="term" value="F:phosphotransferase activity, phosphate group as acceptor"/>
    <property type="evidence" value="ECO:0007669"/>
    <property type="project" value="TreeGrafter"/>
</dbReference>
<evidence type="ECO:0000256" key="1">
    <source>
        <dbReference type="ARBA" id="ARBA00004429"/>
    </source>
</evidence>
<dbReference type="AlphaFoldDB" id="A0A4Q1JTY0"/>
<proteinExistence type="predicted"/>
<dbReference type="InterPro" id="IPR017850">
    <property type="entry name" value="Alkaline_phosphatase_core_sf"/>
</dbReference>
<reference evidence="12 13" key="1">
    <citation type="submission" date="2019-01" db="EMBL/GenBank/DDBJ databases">
        <title>Pseudoxanthomonas composti sp. nov., isolated from compost.</title>
        <authorList>
            <person name="Yang G."/>
        </authorList>
    </citation>
    <scope>NUCLEOTIDE SEQUENCE [LARGE SCALE GENOMIC DNA]</scope>
    <source>
        <strain evidence="12 13">GSS15</strain>
    </source>
</reference>
<keyword evidence="4 12" id="KW-0808">Transferase</keyword>
<dbReference type="PANTHER" id="PTHR30443:SF0">
    <property type="entry name" value="PHOSPHOETHANOLAMINE TRANSFERASE EPTA"/>
    <property type="match status" value="1"/>
</dbReference>
<feature type="signal peptide" evidence="9">
    <location>
        <begin position="1"/>
        <end position="20"/>
    </location>
</feature>
<dbReference type="InterPro" id="IPR000917">
    <property type="entry name" value="Sulfatase_N"/>
</dbReference>
<feature type="transmembrane region" description="Helical" evidence="8">
    <location>
        <begin position="116"/>
        <end position="138"/>
    </location>
</feature>
<dbReference type="GO" id="GO:0009244">
    <property type="term" value="P:lipopolysaccharide core region biosynthetic process"/>
    <property type="evidence" value="ECO:0007669"/>
    <property type="project" value="TreeGrafter"/>
</dbReference>
<name>A0A4Q1JTY0_9GAMM</name>
<dbReference type="SUPFAM" id="SSF53649">
    <property type="entry name" value="Alkaline phosphatase-like"/>
    <property type="match status" value="1"/>
</dbReference>
<comment type="subcellular location">
    <subcellularLocation>
        <location evidence="1">Cell inner membrane</location>
        <topology evidence="1">Multi-pass membrane protein</topology>
    </subcellularLocation>
</comment>
<keyword evidence="5 8" id="KW-0812">Transmembrane</keyword>
<feature type="transmembrane region" description="Helical" evidence="8">
    <location>
        <begin position="56"/>
        <end position="75"/>
    </location>
</feature>
<keyword evidence="6 8" id="KW-1133">Transmembrane helix</keyword>
<dbReference type="Pfam" id="PF00884">
    <property type="entry name" value="Sulfatase"/>
    <property type="match status" value="1"/>
</dbReference>
<evidence type="ECO:0000256" key="6">
    <source>
        <dbReference type="ARBA" id="ARBA00022989"/>
    </source>
</evidence>
<dbReference type="EMBL" id="SAWZ01000005">
    <property type="protein sequence ID" value="RXR05132.1"/>
    <property type="molecule type" value="Genomic_DNA"/>
</dbReference>
<keyword evidence="13" id="KW-1185">Reference proteome</keyword>
<organism evidence="12 13">
    <name type="scientific">Pseudoxanthomonas composti</name>
    <dbReference type="NCBI Taxonomy" id="2137479"/>
    <lineage>
        <taxon>Bacteria</taxon>
        <taxon>Pseudomonadati</taxon>
        <taxon>Pseudomonadota</taxon>
        <taxon>Gammaproteobacteria</taxon>
        <taxon>Lysobacterales</taxon>
        <taxon>Lysobacteraceae</taxon>
        <taxon>Pseudoxanthomonas</taxon>
    </lineage>
</organism>
<evidence type="ECO:0000256" key="4">
    <source>
        <dbReference type="ARBA" id="ARBA00022679"/>
    </source>
</evidence>